<protein>
    <recommendedName>
        <fullName evidence="2">NACHT domain-containing protein</fullName>
    </recommendedName>
</protein>
<accession>A0A165JZ00</accession>
<dbReference type="InParanoid" id="A0A165JZ00"/>
<dbReference type="Gene3D" id="1.20.930.20">
    <property type="entry name" value="Adaptor protein Cbl, N-terminal domain"/>
    <property type="match status" value="1"/>
</dbReference>
<dbReference type="SUPFAM" id="SSF48452">
    <property type="entry name" value="TPR-like"/>
    <property type="match status" value="1"/>
</dbReference>
<gene>
    <name evidence="3" type="ORF">EXIGLDRAFT_735097</name>
</gene>
<dbReference type="InterPro" id="IPR036537">
    <property type="entry name" value="Adaptor_Cbl_N_dom_sf"/>
</dbReference>
<dbReference type="CDD" id="cd21037">
    <property type="entry name" value="MLKL_NTD"/>
    <property type="match status" value="1"/>
</dbReference>
<dbReference type="InterPro" id="IPR059179">
    <property type="entry name" value="MLKL-like_MCAfunc"/>
</dbReference>
<proteinExistence type="predicted"/>
<dbReference type="OrthoDB" id="621413at2759"/>
<organism evidence="3 4">
    <name type="scientific">Exidia glandulosa HHB12029</name>
    <dbReference type="NCBI Taxonomy" id="1314781"/>
    <lineage>
        <taxon>Eukaryota</taxon>
        <taxon>Fungi</taxon>
        <taxon>Dikarya</taxon>
        <taxon>Basidiomycota</taxon>
        <taxon>Agaricomycotina</taxon>
        <taxon>Agaricomycetes</taxon>
        <taxon>Auriculariales</taxon>
        <taxon>Exidiaceae</taxon>
        <taxon>Exidia</taxon>
    </lineage>
</organism>
<dbReference type="GO" id="GO:0007166">
    <property type="term" value="P:cell surface receptor signaling pathway"/>
    <property type="evidence" value="ECO:0007669"/>
    <property type="project" value="InterPro"/>
</dbReference>
<dbReference type="PANTHER" id="PTHR47691:SF3">
    <property type="entry name" value="HTH-TYPE TRANSCRIPTIONAL REGULATOR RV0890C-RELATED"/>
    <property type="match status" value="1"/>
</dbReference>
<keyword evidence="4" id="KW-1185">Reference proteome</keyword>
<dbReference type="InterPro" id="IPR011990">
    <property type="entry name" value="TPR-like_helical_dom_sf"/>
</dbReference>
<reference evidence="3 4" key="1">
    <citation type="journal article" date="2016" name="Mol. Biol. Evol.">
        <title>Comparative Genomics of Early-Diverging Mushroom-Forming Fungi Provides Insights into the Origins of Lignocellulose Decay Capabilities.</title>
        <authorList>
            <person name="Nagy L.G."/>
            <person name="Riley R."/>
            <person name="Tritt A."/>
            <person name="Adam C."/>
            <person name="Daum C."/>
            <person name="Floudas D."/>
            <person name="Sun H."/>
            <person name="Yadav J.S."/>
            <person name="Pangilinan J."/>
            <person name="Larsson K.H."/>
            <person name="Matsuura K."/>
            <person name="Barry K."/>
            <person name="Labutti K."/>
            <person name="Kuo R."/>
            <person name="Ohm R.A."/>
            <person name="Bhattacharya S.S."/>
            <person name="Shirouzu T."/>
            <person name="Yoshinaga Y."/>
            <person name="Martin F.M."/>
            <person name="Grigoriev I.V."/>
            <person name="Hibbett D.S."/>
        </authorList>
    </citation>
    <scope>NUCLEOTIDE SEQUENCE [LARGE SCALE GENOMIC DNA]</scope>
    <source>
        <strain evidence="3 4">HHB12029</strain>
    </source>
</reference>
<dbReference type="Pfam" id="PF05729">
    <property type="entry name" value="NACHT"/>
    <property type="match status" value="1"/>
</dbReference>
<dbReference type="EMBL" id="KV425955">
    <property type="protein sequence ID" value="KZV95548.1"/>
    <property type="molecule type" value="Genomic_DNA"/>
</dbReference>
<dbReference type="AlphaFoldDB" id="A0A165JZ00"/>
<sequence length="1030" mass="111568">MTIPFSVALAAQTAEVAGHEISRTLLGVAQIISESARIVRVNQQGCLSLARHVDELVAVVNTELEAQTPSSVEWEEGLQAFRIALESVREFLQDQTRRSYLSQIVHQDRDAAKLQDLREVVKSSFSVLQLTARFHLHELAEAATAPYEFSAALEELDALRLPSPSTSKLKAPIPAPPPKQPRRAVAPLPPCPQLFFGRADETQSLVDALPGRHCILGPPGIGKTALALTVLHSPATVRRFGERRYFVPCDAADRIRDGGCLGVVAGAFGILASSRAKLEREVLAFLQGEGEETLVVLDNFESAWEHHSSTSTSSEAESLLSLLASLPNLSLLVTLRGSERPSASSWTRPFFPPLRPLSQDAARQAFLSIAGSEEPLDERLMEKLDGVPLALELMAYLAQLESAPTLLARWEEQRTSMLKRGLTSLDASIALSANSPRMTDGALKLLSLLALLPDGVVDSDVGLWAGHIPNSARALATLQQTALVSRHTADEGEGDQRRLRVLAPIREYIQLHHPPSHELVAPLLDHYFALIDLFKPCPNPATASEVARELRNTESILRYALSSGSSSSSPKRALEACVSFCRMVVQRGIGSTDILFSALSVARGDPATEDLVGQLLYWWAYMASTTTVPGVLEDLLREAKGIFERTGNDAGVVDTSMHLLRFASVEEAVVDGERTLAFVRDKGLGERRAARTLQALARAHERLGNIAQARGAHEEAVKALLASEKPEMTLVGFSQARLAHYALTLDDPALGLRILAEQALPALEATSYTVGVGNAHHSLGSGLLLRGDAQQGIQQLQQALEIYRSGAYVRHQIETLCRIVEGHLAVDDVSAAEEALRQAASMIRSEDGTSYARAHVAHAQGLLALHRGDAQEARAALGSAWRAFRARDNLISPEIWTATGAETLLELGCVAQLERDEEEARNMFVVAALASRKVGWVTSSVDALAHLAETLGDEGEGVLQAVMLPLLRFGYRPALARALLCSGEIARRRGQLGLARRRVESALRRFEDMKDAGGISAARVGLEMCTSVVM</sequence>
<evidence type="ECO:0000259" key="2">
    <source>
        <dbReference type="Pfam" id="PF05729"/>
    </source>
</evidence>
<feature type="region of interest" description="Disordered" evidence="1">
    <location>
        <begin position="165"/>
        <end position="184"/>
    </location>
</feature>
<dbReference type="PANTHER" id="PTHR47691">
    <property type="entry name" value="REGULATOR-RELATED"/>
    <property type="match status" value="1"/>
</dbReference>
<dbReference type="InterPro" id="IPR007111">
    <property type="entry name" value="NACHT_NTPase"/>
</dbReference>
<evidence type="ECO:0000313" key="4">
    <source>
        <dbReference type="Proteomes" id="UP000077266"/>
    </source>
</evidence>
<dbReference type="Gene3D" id="1.25.40.10">
    <property type="entry name" value="Tetratricopeptide repeat domain"/>
    <property type="match status" value="1"/>
</dbReference>
<evidence type="ECO:0000313" key="3">
    <source>
        <dbReference type="EMBL" id="KZV95548.1"/>
    </source>
</evidence>
<dbReference type="STRING" id="1314781.A0A165JZ00"/>
<feature type="domain" description="NACHT" evidence="2">
    <location>
        <begin position="214"/>
        <end position="366"/>
    </location>
</feature>
<name>A0A165JZ00_EXIGL</name>
<dbReference type="Proteomes" id="UP000077266">
    <property type="component" value="Unassembled WGS sequence"/>
</dbReference>
<evidence type="ECO:0000256" key="1">
    <source>
        <dbReference type="SAM" id="MobiDB-lite"/>
    </source>
</evidence>
<dbReference type="Gene3D" id="3.40.50.300">
    <property type="entry name" value="P-loop containing nucleotide triphosphate hydrolases"/>
    <property type="match status" value="1"/>
</dbReference>
<dbReference type="InterPro" id="IPR027417">
    <property type="entry name" value="P-loop_NTPase"/>
</dbReference>
<dbReference type="SUPFAM" id="SSF52540">
    <property type="entry name" value="P-loop containing nucleoside triphosphate hydrolases"/>
    <property type="match status" value="1"/>
</dbReference>